<dbReference type="EMBL" id="CP030239">
    <property type="protein sequence ID" value="AWX93910.1"/>
    <property type="molecule type" value="Genomic_DNA"/>
</dbReference>
<name>A0ABN5MAN0_9RHOB</name>
<organism evidence="1 2">
    <name type="scientific">Paracoccus mutanolyticus</name>
    <dbReference type="NCBI Taxonomy" id="1499308"/>
    <lineage>
        <taxon>Bacteria</taxon>
        <taxon>Pseudomonadati</taxon>
        <taxon>Pseudomonadota</taxon>
        <taxon>Alphaproteobacteria</taxon>
        <taxon>Rhodobacterales</taxon>
        <taxon>Paracoccaceae</taxon>
        <taxon>Paracoccus</taxon>
    </lineage>
</organism>
<dbReference type="Proteomes" id="UP000249922">
    <property type="component" value="Chromosome"/>
</dbReference>
<evidence type="ECO:0000313" key="2">
    <source>
        <dbReference type="Proteomes" id="UP000249922"/>
    </source>
</evidence>
<keyword evidence="2" id="KW-1185">Reference proteome</keyword>
<protein>
    <submittedName>
        <fullName evidence="1">Uncharacterized protein</fullName>
    </submittedName>
</protein>
<reference evidence="1 2" key="1">
    <citation type="submission" date="2018-06" db="EMBL/GenBank/DDBJ databases">
        <title>Complete genome sequence of Paracoccus mutanolyticus strain RSP-02 isolated from cellulosic waste.</title>
        <authorList>
            <person name="Amrutha R.N."/>
            <person name="Shrivastav A."/>
            <person name="Buddana S.K."/>
            <person name="Deshpande U."/>
            <person name="Prakasham R.S."/>
        </authorList>
    </citation>
    <scope>NUCLEOTIDE SEQUENCE [LARGE SCALE GENOMIC DNA]</scope>
    <source>
        <strain evidence="1 2">RSP-02</strain>
    </source>
</reference>
<evidence type="ECO:0000313" key="1">
    <source>
        <dbReference type="EMBL" id="AWX93910.1"/>
    </source>
</evidence>
<proteinExistence type="predicted"/>
<accession>A0ABN5MAN0</accession>
<sequence>MCTLLAGGGVFWAAGEPIAHFLATPPVFGDAPADCWPVPTWPWPKAFSHWGLSCLGNPWLADQRHADAFL</sequence>
<gene>
    <name evidence="1" type="ORF">DPM13_15390</name>
</gene>
<dbReference type="RefSeq" id="WP_112888332.1">
    <property type="nucleotide sequence ID" value="NZ_CP030239.1"/>
</dbReference>